<dbReference type="InterPro" id="IPR038328">
    <property type="entry name" value="IL-34_sf"/>
</dbReference>
<dbReference type="EMBL" id="JAATIS010000147">
    <property type="protein sequence ID" value="KAG2470116.1"/>
    <property type="molecule type" value="Genomic_DNA"/>
</dbReference>
<comment type="caution">
    <text evidence="1">The sequence shown here is derived from an EMBL/GenBank/DDBJ whole genome shotgun (WGS) entry which is preliminary data.</text>
</comment>
<dbReference type="Pfam" id="PF15036">
    <property type="entry name" value="IL34"/>
    <property type="match status" value="1"/>
</dbReference>
<dbReference type="PRINTS" id="PR01938">
    <property type="entry name" value="INTRLEUKIN34"/>
</dbReference>
<dbReference type="GO" id="GO:0008284">
    <property type="term" value="P:positive regulation of cell population proliferation"/>
    <property type="evidence" value="ECO:0007669"/>
    <property type="project" value="InterPro"/>
</dbReference>
<reference evidence="1 2" key="1">
    <citation type="journal article" date="2021" name="Cell">
        <title>Tracing the genetic footprints of vertebrate landing in non-teleost ray-finned fishes.</title>
        <authorList>
            <person name="Bi X."/>
            <person name="Wang K."/>
            <person name="Yang L."/>
            <person name="Pan H."/>
            <person name="Jiang H."/>
            <person name="Wei Q."/>
            <person name="Fang M."/>
            <person name="Yu H."/>
            <person name="Zhu C."/>
            <person name="Cai Y."/>
            <person name="He Y."/>
            <person name="Gan X."/>
            <person name="Zeng H."/>
            <person name="Yu D."/>
            <person name="Zhu Y."/>
            <person name="Jiang H."/>
            <person name="Qiu Q."/>
            <person name="Yang H."/>
            <person name="Zhang Y.E."/>
            <person name="Wang W."/>
            <person name="Zhu M."/>
            <person name="He S."/>
            <person name="Zhang G."/>
        </authorList>
    </citation>
    <scope>NUCLEOTIDE SEQUENCE [LARGE SCALE GENOMIC DNA]</scope>
    <source>
        <strain evidence="1">Bchr_013</strain>
    </source>
</reference>
<sequence>MDASWSLLLVTGEWSFMSVFQSLHATIPPSPSQAVLQISLGLSTAPKFCSALRPLEAHLNFSHRLQYLKHNFPISYTVPVHYEEVFRVTNVTRLLLHKGVTEASLQELWLYINKEVLKKILQVLPQKHPSWSYVQQLEHLLGLVEQLFPQPKEDEWPEKIYQIYTNVMDPYPAAWKKVTPKALLDNCLRVMEKLFPCINRKRKRKQSTDLSAW</sequence>
<dbReference type="AlphaFoldDB" id="A0A8X8BYB6"/>
<dbReference type="GO" id="GO:0005615">
    <property type="term" value="C:extracellular space"/>
    <property type="evidence" value="ECO:0007669"/>
    <property type="project" value="InterPro"/>
</dbReference>
<protein>
    <submittedName>
        <fullName evidence="1">IL34 protein</fullName>
    </submittedName>
</protein>
<accession>A0A8X8BYB6</accession>
<name>A0A8X8BYB6_POLSE</name>
<dbReference type="Gene3D" id="1.20.1250.80">
    <property type="entry name" value="Interleukin-34"/>
    <property type="match status" value="1"/>
</dbReference>
<feature type="non-terminal residue" evidence="1">
    <location>
        <position position="213"/>
    </location>
</feature>
<evidence type="ECO:0000313" key="1">
    <source>
        <dbReference type="EMBL" id="KAG2470116.1"/>
    </source>
</evidence>
<dbReference type="InterPro" id="IPR020415">
    <property type="entry name" value="IL-34"/>
</dbReference>
<proteinExistence type="predicted"/>
<dbReference type="GO" id="GO:0045651">
    <property type="term" value="P:positive regulation of macrophage differentiation"/>
    <property type="evidence" value="ECO:0007669"/>
    <property type="project" value="TreeGrafter"/>
</dbReference>
<feature type="non-terminal residue" evidence="1">
    <location>
        <position position="1"/>
    </location>
</feature>
<evidence type="ECO:0000313" key="2">
    <source>
        <dbReference type="Proteomes" id="UP000886611"/>
    </source>
</evidence>
<gene>
    <name evidence="1" type="primary">Il34</name>
    <name evidence="1" type="ORF">GTO96_0022453</name>
</gene>
<dbReference type="GO" id="GO:0045657">
    <property type="term" value="P:positive regulation of monocyte differentiation"/>
    <property type="evidence" value="ECO:0007669"/>
    <property type="project" value="TreeGrafter"/>
</dbReference>
<organism evidence="1 2">
    <name type="scientific">Polypterus senegalus</name>
    <name type="common">Senegal bichir</name>
    <dbReference type="NCBI Taxonomy" id="55291"/>
    <lineage>
        <taxon>Eukaryota</taxon>
        <taxon>Metazoa</taxon>
        <taxon>Chordata</taxon>
        <taxon>Craniata</taxon>
        <taxon>Vertebrata</taxon>
        <taxon>Euteleostomi</taxon>
        <taxon>Actinopterygii</taxon>
        <taxon>Polypteriformes</taxon>
        <taxon>Polypteridae</taxon>
        <taxon>Polypterus</taxon>
    </lineage>
</organism>
<dbReference type="PANTHER" id="PTHR28606">
    <property type="entry name" value="INTERLEUKIN-34"/>
    <property type="match status" value="1"/>
</dbReference>
<dbReference type="Proteomes" id="UP000886611">
    <property type="component" value="Unassembled WGS sequence"/>
</dbReference>
<keyword evidence="2" id="KW-1185">Reference proteome</keyword>
<dbReference type="GO" id="GO:0005157">
    <property type="term" value="F:macrophage colony-stimulating factor receptor binding"/>
    <property type="evidence" value="ECO:0007669"/>
    <property type="project" value="InterPro"/>
</dbReference>
<dbReference type="PANTHER" id="PTHR28606:SF1">
    <property type="entry name" value="INTERLEUKIN-34"/>
    <property type="match status" value="1"/>
</dbReference>